<feature type="transmembrane region" description="Helical" evidence="1">
    <location>
        <begin position="90"/>
        <end position="115"/>
    </location>
</feature>
<dbReference type="RefSeq" id="WP_027448902.1">
    <property type="nucleotide sequence ID" value="NZ_AVPF01000090.1"/>
</dbReference>
<keyword evidence="3" id="KW-1185">Reference proteome</keyword>
<feature type="transmembrane region" description="Helical" evidence="1">
    <location>
        <begin position="135"/>
        <end position="154"/>
    </location>
</feature>
<accession>A0A0A5FSC1</accession>
<dbReference type="Proteomes" id="UP000030403">
    <property type="component" value="Unassembled WGS sequence"/>
</dbReference>
<dbReference type="eggNOG" id="ENOG50332Q8">
    <property type="taxonomic scope" value="Bacteria"/>
</dbReference>
<keyword evidence="1" id="KW-0812">Transmembrane</keyword>
<feature type="transmembrane region" description="Helical" evidence="1">
    <location>
        <begin position="44"/>
        <end position="69"/>
    </location>
</feature>
<dbReference type="STRING" id="1385511.GCA_000425225_03668"/>
<name>A0A0A5FSC1_9BACI</name>
<evidence type="ECO:0000313" key="3">
    <source>
        <dbReference type="Proteomes" id="UP000030403"/>
    </source>
</evidence>
<proteinExistence type="predicted"/>
<feature type="transmembrane region" description="Helical" evidence="1">
    <location>
        <begin position="166"/>
        <end position="186"/>
    </location>
</feature>
<protein>
    <submittedName>
        <fullName evidence="2">Uncharacterized protein</fullName>
    </submittedName>
</protein>
<reference evidence="2 3" key="1">
    <citation type="submission" date="2013-08" db="EMBL/GenBank/DDBJ databases">
        <authorList>
            <person name="Huang J."/>
            <person name="Wang G."/>
        </authorList>
    </citation>
    <scope>NUCLEOTIDE SEQUENCE [LARGE SCALE GENOMIC DNA]</scope>
    <source>
        <strain evidence="2 3">BH030004</strain>
    </source>
</reference>
<keyword evidence="1" id="KW-1133">Transmembrane helix</keyword>
<dbReference type="AlphaFoldDB" id="A0A0A5FSC1"/>
<evidence type="ECO:0000313" key="2">
    <source>
        <dbReference type="EMBL" id="KGX83676.1"/>
    </source>
</evidence>
<comment type="caution">
    <text evidence="2">The sequence shown here is derived from an EMBL/GenBank/DDBJ whole genome shotgun (WGS) entry which is preliminary data.</text>
</comment>
<feature type="transmembrane region" description="Helical" evidence="1">
    <location>
        <begin position="231"/>
        <end position="249"/>
    </location>
</feature>
<gene>
    <name evidence="2" type="ORF">N783_01755</name>
</gene>
<feature type="transmembrane region" description="Helical" evidence="1">
    <location>
        <begin position="17"/>
        <end position="38"/>
    </location>
</feature>
<organism evidence="2 3">
    <name type="scientific">Pontibacillus marinus BH030004 = DSM 16465</name>
    <dbReference type="NCBI Taxonomy" id="1385511"/>
    <lineage>
        <taxon>Bacteria</taxon>
        <taxon>Bacillati</taxon>
        <taxon>Bacillota</taxon>
        <taxon>Bacilli</taxon>
        <taxon>Bacillales</taxon>
        <taxon>Bacillaceae</taxon>
        <taxon>Pontibacillus</taxon>
    </lineage>
</organism>
<dbReference type="EMBL" id="AVPF01000090">
    <property type="protein sequence ID" value="KGX83676.1"/>
    <property type="molecule type" value="Genomic_DNA"/>
</dbReference>
<evidence type="ECO:0000256" key="1">
    <source>
        <dbReference type="SAM" id="Phobius"/>
    </source>
</evidence>
<sequence>MNAFHGLWNKEWKMTQVYHFILISLSILVIALSYWGLADDGLEFVLIPTGFLMILHMFYLPGYLLYSFAREGRMLHAWLHSPQSIHQLTLVKFLNGLLFSILSLMIVSGFIYWIISEIQQLQGYMSDIGKMLLWMNFHSVLTAIYFGVFLYLLWSLRHFLNKIMGGWSWLITLVSFVLFPILLGWFQSSNLYVLLTKWGYMGVEMPTIENKLESIQMAEASMAMGVHAGTYLFHILLTLLMYFLASYILDRKVEV</sequence>
<dbReference type="OrthoDB" id="1786466at2"/>
<keyword evidence="1" id="KW-0472">Membrane</keyword>